<organism evidence="1 2">
    <name type="scientific">Methylobacterium radiotolerans</name>
    <dbReference type="NCBI Taxonomy" id="31998"/>
    <lineage>
        <taxon>Bacteria</taxon>
        <taxon>Pseudomonadati</taxon>
        <taxon>Pseudomonadota</taxon>
        <taxon>Alphaproteobacteria</taxon>
        <taxon>Hyphomicrobiales</taxon>
        <taxon>Methylobacteriaceae</taxon>
        <taxon>Methylobacterium</taxon>
    </lineage>
</organism>
<proteinExistence type="predicted"/>
<protein>
    <recommendedName>
        <fullName evidence="3">IS110 family transposase</fullName>
    </recommendedName>
</protein>
<keyword evidence="2" id="KW-1185">Reference proteome</keyword>
<dbReference type="EMBL" id="JBEPNW010000002">
    <property type="protein sequence ID" value="MET3868319.1"/>
    <property type="molecule type" value="Genomic_DNA"/>
</dbReference>
<name>A0ABV2NP64_9HYPH</name>
<evidence type="ECO:0008006" key="3">
    <source>
        <dbReference type="Google" id="ProtNLM"/>
    </source>
</evidence>
<accession>A0ABV2NP64</accession>
<evidence type="ECO:0000313" key="1">
    <source>
        <dbReference type="EMBL" id="MET3868319.1"/>
    </source>
</evidence>
<gene>
    <name evidence="1" type="ORF">ABIC20_005628</name>
</gene>
<sequence>MTFEDTTLRVGVAADAKGYSAAERLGAGKPSAGEKRRAGRTRRMIMDLPKDGAVVIVHSPSVIGIFRDLIRSVRGDAVADATRVVAAPTVLDEIAVVRRLSLPVFRDHFVEEQREHARGVLHAWRQ</sequence>
<evidence type="ECO:0000313" key="2">
    <source>
        <dbReference type="Proteomes" id="UP001549119"/>
    </source>
</evidence>
<dbReference type="Proteomes" id="UP001549119">
    <property type="component" value="Unassembled WGS sequence"/>
</dbReference>
<dbReference type="RefSeq" id="WP_209650460.1">
    <property type="nucleotide sequence ID" value="NZ_JBEPNV010000001.1"/>
</dbReference>
<reference evidence="1 2" key="1">
    <citation type="submission" date="2024-06" db="EMBL/GenBank/DDBJ databases">
        <title>Genomics of switchgrass bacterial isolates.</title>
        <authorList>
            <person name="Shade A."/>
        </authorList>
    </citation>
    <scope>NUCLEOTIDE SEQUENCE [LARGE SCALE GENOMIC DNA]</scope>
    <source>
        <strain evidence="1 2">PvP084</strain>
    </source>
</reference>
<comment type="caution">
    <text evidence="1">The sequence shown here is derived from an EMBL/GenBank/DDBJ whole genome shotgun (WGS) entry which is preliminary data.</text>
</comment>